<feature type="compositionally biased region" description="Low complexity" evidence="1">
    <location>
        <begin position="183"/>
        <end position="203"/>
    </location>
</feature>
<feature type="region of interest" description="Disordered" evidence="1">
    <location>
        <begin position="128"/>
        <end position="338"/>
    </location>
</feature>
<organism evidence="2 3">
    <name type="scientific">Phytophthora megakarya</name>
    <dbReference type="NCBI Taxonomy" id="4795"/>
    <lineage>
        <taxon>Eukaryota</taxon>
        <taxon>Sar</taxon>
        <taxon>Stramenopiles</taxon>
        <taxon>Oomycota</taxon>
        <taxon>Peronosporomycetes</taxon>
        <taxon>Peronosporales</taxon>
        <taxon>Peronosporaceae</taxon>
        <taxon>Phytophthora</taxon>
    </lineage>
</organism>
<feature type="compositionally biased region" description="Low complexity" evidence="1">
    <location>
        <begin position="211"/>
        <end position="232"/>
    </location>
</feature>
<dbReference type="EMBL" id="NBNE01000971">
    <property type="protein sequence ID" value="OWZ16240.1"/>
    <property type="molecule type" value="Genomic_DNA"/>
</dbReference>
<feature type="compositionally biased region" description="Basic residues" evidence="1">
    <location>
        <begin position="266"/>
        <end position="275"/>
    </location>
</feature>
<evidence type="ECO:0000313" key="3">
    <source>
        <dbReference type="Proteomes" id="UP000198211"/>
    </source>
</evidence>
<feature type="compositionally biased region" description="Low complexity" evidence="1">
    <location>
        <begin position="285"/>
        <end position="313"/>
    </location>
</feature>
<dbReference type="Proteomes" id="UP000198211">
    <property type="component" value="Unassembled WGS sequence"/>
</dbReference>
<reference evidence="3" key="1">
    <citation type="submission" date="2017-03" db="EMBL/GenBank/DDBJ databases">
        <title>Phytopthora megakarya and P. palmivora, two closely related causual agents of cacao black pod achieved similar genome size and gene model numbers by different mechanisms.</title>
        <authorList>
            <person name="Ali S."/>
            <person name="Shao J."/>
            <person name="Larry D.J."/>
            <person name="Kronmiller B."/>
            <person name="Shen D."/>
            <person name="Strem M.D."/>
            <person name="Melnick R.L."/>
            <person name="Guiltinan M.J."/>
            <person name="Tyler B.M."/>
            <person name="Meinhardt L.W."/>
            <person name="Bailey B.A."/>
        </authorList>
    </citation>
    <scope>NUCLEOTIDE SEQUENCE [LARGE SCALE GENOMIC DNA]</scope>
    <source>
        <strain evidence="3">zdho120</strain>
    </source>
</reference>
<protein>
    <submittedName>
        <fullName evidence="2">Uncharacterized protein</fullName>
    </submittedName>
</protein>
<feature type="compositionally biased region" description="Pro residues" evidence="1">
    <location>
        <begin position="130"/>
        <end position="141"/>
    </location>
</feature>
<gene>
    <name evidence="2" type="ORF">PHMEG_0009998</name>
</gene>
<dbReference type="AlphaFoldDB" id="A0A225WH95"/>
<feature type="compositionally biased region" description="Basic and acidic residues" evidence="1">
    <location>
        <begin position="233"/>
        <end position="243"/>
    </location>
</feature>
<name>A0A225WH95_9STRA</name>
<evidence type="ECO:0000256" key="1">
    <source>
        <dbReference type="SAM" id="MobiDB-lite"/>
    </source>
</evidence>
<feature type="compositionally biased region" description="Acidic residues" evidence="1">
    <location>
        <begin position="160"/>
        <end position="176"/>
    </location>
</feature>
<keyword evidence="3" id="KW-1185">Reference proteome</keyword>
<evidence type="ECO:0000313" key="2">
    <source>
        <dbReference type="EMBL" id="OWZ16240.1"/>
    </source>
</evidence>
<sequence>MGTSRFGKFIQNKAAQLAKSSPGALVPMVEGFELNKMTGRLWLLILRLAVLYRQSTNLVRRMVVTETRSLTTLLAQSRLRSKYFHNLKSDFERSAVFGGSFYAVAVHFAVALHHADWISTRRHRRWIPHNLPPASAPPDPPVSGGKKGEGKAKRRRTGSDNEDVDFGGGDSGEDAPEEGRECSATPSSSTTSQPQSQKQKASPPATPPTPTEKSQPSPKSSSSKPSAPAPARAKTDSAPKKIDVAVSDAELIHQVSHLAGQSVKSSKSKKSHSKKTGTIAKPGYSSSDESVISVSSETKYESSLDLDSSASEGSEAHEDEDSELSKLHPESQCPGNSFDGVLDAPAPTIYPVGKLAQRASDVLTPYVAPEFTIVSAQKYWVKLEQSFLPSPVPSDAKIKCTTVGIEKFYKFMNPDHPWREVMDKWHEHACLFDTTDFQLDSHIS</sequence>
<proteinExistence type="predicted"/>
<comment type="caution">
    <text evidence="2">The sequence shown here is derived from an EMBL/GenBank/DDBJ whole genome shotgun (WGS) entry which is preliminary data.</text>
</comment>
<accession>A0A225WH95</accession>